<dbReference type="Gene3D" id="1.10.530.10">
    <property type="match status" value="1"/>
</dbReference>
<evidence type="ECO:0000256" key="11">
    <source>
        <dbReference type="ARBA" id="ARBA00030835"/>
    </source>
</evidence>
<evidence type="ECO:0000256" key="5">
    <source>
        <dbReference type="ARBA" id="ARBA00013433"/>
    </source>
</evidence>
<evidence type="ECO:0000313" key="14">
    <source>
        <dbReference type="EMBL" id="HEB97670.1"/>
    </source>
</evidence>
<proteinExistence type="inferred from homology"/>
<comment type="similarity">
    <text evidence="4">In the C-terminal section; belongs to the glycosyl hydrolase 73 family.</text>
</comment>
<dbReference type="GO" id="GO:0071555">
    <property type="term" value="P:cell wall organization"/>
    <property type="evidence" value="ECO:0007669"/>
    <property type="project" value="UniProtKB-KW"/>
</dbReference>
<sequence>MAGIADASVYTDFSGLTALKAKASRDARGSLAEVARQFESLFLGQMLKSMRQASLGEGILDNDQSLFYRDMFDQQLALHLAGSGGMGLADAIERQLGGAAVRPETGVKGLDAYLCRRTLRQPAPATAPAGEAGGSVRPETADDPGRWDSREFVQRLWPWAVEAAKQLGLRPQALLAQAALETGWGQYMLRRPDGAPSNNLFNIKAGRRWQGPSVAVDSLEYEQGVAVKRRSRFRAYPSLRDSFRDYVAFLRESPRYGRALESSADPAGFFSALQQGGYATDPRYAEKVQAVMEGPEMRRALAALGI</sequence>
<dbReference type="InterPro" id="IPR002901">
    <property type="entry name" value="MGlyc_endo_b_GlcNAc-like_dom"/>
</dbReference>
<dbReference type="GO" id="GO:0044780">
    <property type="term" value="P:bacterial-type flagellum assembly"/>
    <property type="evidence" value="ECO:0007669"/>
    <property type="project" value="InterPro"/>
</dbReference>
<dbReference type="Pfam" id="PF10135">
    <property type="entry name" value="Rod-binding"/>
    <property type="match status" value="1"/>
</dbReference>
<reference evidence="14" key="1">
    <citation type="journal article" date="2020" name="mSystems">
        <title>Genome- and Community-Level Interaction Insights into Carbon Utilization and Element Cycling Functions of Hydrothermarchaeota in Hydrothermal Sediment.</title>
        <authorList>
            <person name="Zhou Z."/>
            <person name="Liu Y."/>
            <person name="Xu W."/>
            <person name="Pan J."/>
            <person name="Luo Z.H."/>
            <person name="Li M."/>
        </authorList>
    </citation>
    <scope>NUCLEOTIDE SEQUENCE [LARGE SCALE GENOMIC DNA]</scope>
    <source>
        <strain evidence="14">HyVt-443</strain>
    </source>
</reference>
<feature type="domain" description="Mannosyl-glycoprotein endo-beta-N-acetylglucosamidase-like" evidence="13">
    <location>
        <begin position="142"/>
        <end position="296"/>
    </location>
</feature>
<dbReference type="Gene3D" id="2.10.70.40">
    <property type="entry name" value="peptidoglycan hydrolase"/>
    <property type="match status" value="1"/>
</dbReference>
<dbReference type="InterPro" id="IPR051056">
    <property type="entry name" value="Glycosyl_Hydrolase_73"/>
</dbReference>
<keyword evidence="6" id="KW-0574">Periplasm</keyword>
<keyword evidence="10" id="KW-0961">Cell wall biogenesis/degradation</keyword>
<evidence type="ECO:0000256" key="10">
    <source>
        <dbReference type="ARBA" id="ARBA00023316"/>
    </source>
</evidence>
<evidence type="ECO:0000256" key="8">
    <source>
        <dbReference type="ARBA" id="ARBA00022801"/>
    </source>
</evidence>
<protein>
    <recommendedName>
        <fullName evidence="5">Peptidoglycan hydrolase FlgJ</fullName>
    </recommendedName>
    <alternativeName>
        <fullName evidence="11">Muramidase FlgJ</fullName>
    </alternativeName>
</protein>
<keyword evidence="8 14" id="KW-0378">Hydrolase</keyword>
<keyword evidence="9" id="KW-0326">Glycosidase</keyword>
<gene>
    <name evidence="14" type="primary">flgJ</name>
    <name evidence="14" type="ORF">ENI96_14705</name>
</gene>
<evidence type="ECO:0000256" key="7">
    <source>
        <dbReference type="ARBA" id="ARBA00022795"/>
    </source>
</evidence>
<dbReference type="SMART" id="SM00047">
    <property type="entry name" value="LYZ2"/>
    <property type="match status" value="1"/>
</dbReference>
<dbReference type="AlphaFoldDB" id="A0A831WA50"/>
<organism evidence="14">
    <name type="scientific">Sedimenticola thiotaurini</name>
    <dbReference type="NCBI Taxonomy" id="1543721"/>
    <lineage>
        <taxon>Bacteria</taxon>
        <taxon>Pseudomonadati</taxon>
        <taxon>Pseudomonadota</taxon>
        <taxon>Gammaproteobacteria</taxon>
        <taxon>Chromatiales</taxon>
        <taxon>Sedimenticolaceae</taxon>
        <taxon>Sedimenticola</taxon>
    </lineage>
</organism>
<dbReference type="GO" id="GO:0071973">
    <property type="term" value="P:bacterial-type flagellum-dependent cell motility"/>
    <property type="evidence" value="ECO:0007669"/>
    <property type="project" value="TreeGrafter"/>
</dbReference>
<dbReference type="InterPro" id="IPR019301">
    <property type="entry name" value="Flagellar_prot_FlgJ_N"/>
</dbReference>
<dbReference type="GO" id="GO:0016798">
    <property type="term" value="F:hydrolase activity, acting on glycosyl bonds"/>
    <property type="evidence" value="ECO:0007669"/>
    <property type="project" value="UniProtKB-KW"/>
</dbReference>
<dbReference type="GO" id="GO:0004040">
    <property type="term" value="F:amidase activity"/>
    <property type="evidence" value="ECO:0007669"/>
    <property type="project" value="InterPro"/>
</dbReference>
<evidence type="ECO:0000256" key="2">
    <source>
        <dbReference type="ARBA" id="ARBA00004418"/>
    </source>
</evidence>
<evidence type="ECO:0000256" key="12">
    <source>
        <dbReference type="SAM" id="MobiDB-lite"/>
    </source>
</evidence>
<evidence type="ECO:0000256" key="1">
    <source>
        <dbReference type="ARBA" id="ARBA00002954"/>
    </source>
</evidence>
<evidence type="ECO:0000256" key="3">
    <source>
        <dbReference type="ARBA" id="ARBA00006880"/>
    </source>
</evidence>
<evidence type="ECO:0000256" key="4">
    <source>
        <dbReference type="ARBA" id="ARBA00007974"/>
    </source>
</evidence>
<dbReference type="Pfam" id="PF01832">
    <property type="entry name" value="Glucosaminidase"/>
    <property type="match status" value="1"/>
</dbReference>
<comment type="function">
    <text evidence="1">Flagellum-specific muramidase which hydrolyzes the peptidoglycan layer to assemble the rod structure in the periplasmic space.</text>
</comment>
<comment type="similarity">
    <text evidence="3">In the N-terminal section; belongs to the FlgJ family.</text>
</comment>
<keyword evidence="14" id="KW-0966">Cell projection</keyword>
<dbReference type="NCBIfam" id="TIGR02541">
    <property type="entry name" value="flagell_FlgJ"/>
    <property type="match status" value="1"/>
</dbReference>
<comment type="subcellular location">
    <subcellularLocation>
        <location evidence="2">Periplasm</location>
    </subcellularLocation>
</comment>
<dbReference type="Proteomes" id="UP000886251">
    <property type="component" value="Unassembled WGS sequence"/>
</dbReference>
<keyword evidence="14" id="KW-0969">Cilium</keyword>
<feature type="region of interest" description="Disordered" evidence="12">
    <location>
        <begin position="124"/>
        <end position="147"/>
    </location>
</feature>
<dbReference type="PANTHER" id="PTHR33308:SF9">
    <property type="entry name" value="PEPTIDOGLYCAN HYDROLASE FLGJ"/>
    <property type="match status" value="1"/>
</dbReference>
<name>A0A831WA50_9GAMM</name>
<accession>A0A831WA50</accession>
<comment type="caution">
    <text evidence="14">The sequence shown here is derived from an EMBL/GenBank/DDBJ whole genome shotgun (WGS) entry which is preliminary data.</text>
</comment>
<keyword evidence="7" id="KW-1005">Bacterial flagellum biogenesis</keyword>
<keyword evidence="14" id="KW-0282">Flagellum</keyword>
<dbReference type="EMBL" id="DRKP01000187">
    <property type="protein sequence ID" value="HEB97670.1"/>
    <property type="molecule type" value="Genomic_DNA"/>
</dbReference>
<evidence type="ECO:0000259" key="13">
    <source>
        <dbReference type="SMART" id="SM00047"/>
    </source>
</evidence>
<evidence type="ECO:0000256" key="9">
    <source>
        <dbReference type="ARBA" id="ARBA00023295"/>
    </source>
</evidence>
<dbReference type="PRINTS" id="PR01002">
    <property type="entry name" value="FLGFLGJ"/>
</dbReference>
<dbReference type="GO" id="GO:0042597">
    <property type="term" value="C:periplasmic space"/>
    <property type="evidence" value="ECO:0007669"/>
    <property type="project" value="UniProtKB-SubCell"/>
</dbReference>
<dbReference type="InterPro" id="IPR013377">
    <property type="entry name" value="FlgJ"/>
</dbReference>
<evidence type="ECO:0000256" key="6">
    <source>
        <dbReference type="ARBA" id="ARBA00022764"/>
    </source>
</evidence>
<dbReference type="PANTHER" id="PTHR33308">
    <property type="entry name" value="PEPTIDOGLYCAN HYDROLASE FLGJ"/>
    <property type="match status" value="1"/>
</dbReference>